<evidence type="ECO:0000313" key="2">
    <source>
        <dbReference type="Proteomes" id="UP000245626"/>
    </source>
</evidence>
<keyword evidence="2" id="KW-1185">Reference proteome</keyword>
<sequence length="737" mass="81537">MTGEKVESNRGEHVIVDGEDVSNHIVSVRDDGDSPITVRSVVLAILGSGFNATMNQIYQFKPTEVSISGTFLVLIIWIAGTAWHSALPTKRSLEKRWKSVKDGQESEIGPFKKRLITIFDWLNPGPFGLKEHCVAAITASSASNGAAAVQIFAVQKLFYLGNPLTAVTAILGTLSIGLFGYGLAGLLRPISVYPAEAVYWATLPTVGLFQALHWEKTQSSKKLKAFWWSIGGMSVYEFFPAYIFPTLNSISIPCLASRSAPQKSKKDLNNFFGGSLSNQGLGILSLSFDWQYITSTFVSYPFKQQLNSWVGILLCYVIFAGVYYNNVWNAKSFPFLSTSLFRENGTRYSQNSVFINGILDQDAIERQGSPHLAATYAWSLVRSNLSIGALFLHVILFWGKDILKGIKQIKNKNLPDRHWVAMQKYSEVSWTWYAGLMLLAFVFGLVVTCIGHTTLPIYGYIMALVVGVIIAPFSTVLYSLMGNGIATNSICKLIGGILVPGRPLANLYFFGFSHSTIMQCINLSNDLKMGQYLKIPPRVLFLTQVGGTVLGAFINYAVMTSIVSQKRDLLLSNNGSYAWSGQTFQALNVQAITWSLSKYLYSRKGPYFLIPMALVIGAACVIVHRIFHHFVPRLGPLSTDKINLPIIFMYSGWLASGQSCIILSQILVGVFSQWFLRTRYPKLFKEYNYIIGAALDGGSLLVMFILSFAVFGAAGDQHAFPTWWGNPEGYPDHCPKA</sequence>
<organism evidence="1 2">
    <name type="scientific">Violaceomyces palustris</name>
    <dbReference type="NCBI Taxonomy" id="1673888"/>
    <lineage>
        <taxon>Eukaryota</taxon>
        <taxon>Fungi</taxon>
        <taxon>Dikarya</taxon>
        <taxon>Basidiomycota</taxon>
        <taxon>Ustilaginomycotina</taxon>
        <taxon>Ustilaginomycetes</taxon>
        <taxon>Violaceomycetales</taxon>
        <taxon>Violaceomycetaceae</taxon>
        <taxon>Violaceomyces</taxon>
    </lineage>
</organism>
<reference evidence="1 2" key="1">
    <citation type="journal article" date="2018" name="Mol. Biol. Evol.">
        <title>Broad Genomic Sampling Reveals a Smut Pathogenic Ancestry of the Fungal Clade Ustilaginomycotina.</title>
        <authorList>
            <person name="Kijpornyongpan T."/>
            <person name="Mondo S.J."/>
            <person name="Barry K."/>
            <person name="Sandor L."/>
            <person name="Lee J."/>
            <person name="Lipzen A."/>
            <person name="Pangilinan J."/>
            <person name="LaButti K."/>
            <person name="Hainaut M."/>
            <person name="Henrissat B."/>
            <person name="Grigoriev I.V."/>
            <person name="Spatafora J.W."/>
            <person name="Aime M.C."/>
        </authorList>
    </citation>
    <scope>NUCLEOTIDE SEQUENCE [LARGE SCALE GENOMIC DNA]</scope>
    <source>
        <strain evidence="1 2">SA 807</strain>
    </source>
</reference>
<name>A0ACD0P7K1_9BASI</name>
<proteinExistence type="predicted"/>
<gene>
    <name evidence="1" type="ORF">IE53DRAFT_309140</name>
</gene>
<accession>A0ACD0P7K1</accession>
<evidence type="ECO:0000313" key="1">
    <source>
        <dbReference type="EMBL" id="PWN54029.1"/>
    </source>
</evidence>
<dbReference type="EMBL" id="KZ819699">
    <property type="protein sequence ID" value="PWN54029.1"/>
    <property type="molecule type" value="Genomic_DNA"/>
</dbReference>
<protein>
    <submittedName>
        <fullName evidence="1">OPT superfamily oligopeptide transporter</fullName>
    </submittedName>
</protein>
<dbReference type="Proteomes" id="UP000245626">
    <property type="component" value="Unassembled WGS sequence"/>
</dbReference>